<dbReference type="AlphaFoldDB" id="A0A8J5XI80"/>
<dbReference type="Proteomes" id="UP000751190">
    <property type="component" value="Unassembled WGS sequence"/>
</dbReference>
<keyword evidence="2" id="KW-0732">Signal</keyword>
<name>A0A8J5XI80_DIALT</name>
<gene>
    <name evidence="3" type="ORF">KFE25_001156</name>
</gene>
<feature type="signal peptide" evidence="2">
    <location>
        <begin position="1"/>
        <end position="16"/>
    </location>
</feature>
<proteinExistence type="predicted"/>
<keyword evidence="4" id="KW-1185">Reference proteome</keyword>
<evidence type="ECO:0000256" key="1">
    <source>
        <dbReference type="SAM" id="MobiDB-lite"/>
    </source>
</evidence>
<feature type="compositionally biased region" description="Pro residues" evidence="1">
    <location>
        <begin position="130"/>
        <end position="173"/>
    </location>
</feature>
<feature type="region of interest" description="Disordered" evidence="1">
    <location>
        <begin position="130"/>
        <end position="176"/>
    </location>
</feature>
<accession>A0A8J5XI80</accession>
<protein>
    <submittedName>
        <fullName evidence="3">Uncharacterized protein</fullName>
    </submittedName>
</protein>
<feature type="chain" id="PRO_5035177488" evidence="2">
    <location>
        <begin position="17"/>
        <end position="511"/>
    </location>
</feature>
<dbReference type="PRINTS" id="PR01217">
    <property type="entry name" value="PRICHEXTENSN"/>
</dbReference>
<dbReference type="EMBL" id="JAGTXO010000025">
    <property type="protein sequence ID" value="KAG8461552.1"/>
    <property type="molecule type" value="Genomic_DNA"/>
</dbReference>
<evidence type="ECO:0000313" key="3">
    <source>
        <dbReference type="EMBL" id="KAG8461552.1"/>
    </source>
</evidence>
<feature type="compositionally biased region" description="Pro residues" evidence="1">
    <location>
        <begin position="257"/>
        <end position="274"/>
    </location>
</feature>
<reference evidence="3" key="1">
    <citation type="submission" date="2021-05" db="EMBL/GenBank/DDBJ databases">
        <title>The genome of the haptophyte Pavlova lutheri (Diacronema luteri, Pavlovales) - a model for lipid biosynthesis in eukaryotic algae.</title>
        <authorList>
            <person name="Hulatt C.J."/>
            <person name="Posewitz M.C."/>
        </authorList>
    </citation>
    <scope>NUCLEOTIDE SEQUENCE</scope>
    <source>
        <strain evidence="3">NIVA-4/92</strain>
    </source>
</reference>
<feature type="region of interest" description="Disordered" evidence="1">
    <location>
        <begin position="255"/>
        <end position="274"/>
    </location>
</feature>
<organism evidence="3 4">
    <name type="scientific">Diacronema lutheri</name>
    <name type="common">Unicellular marine alga</name>
    <name type="synonym">Monochrysis lutheri</name>
    <dbReference type="NCBI Taxonomy" id="2081491"/>
    <lineage>
        <taxon>Eukaryota</taxon>
        <taxon>Haptista</taxon>
        <taxon>Haptophyta</taxon>
        <taxon>Pavlovophyceae</taxon>
        <taxon>Pavlovales</taxon>
        <taxon>Pavlovaceae</taxon>
        <taxon>Diacronema</taxon>
    </lineage>
</organism>
<dbReference type="OrthoDB" id="10470475at2759"/>
<evidence type="ECO:0000313" key="4">
    <source>
        <dbReference type="Proteomes" id="UP000751190"/>
    </source>
</evidence>
<comment type="caution">
    <text evidence="3">The sequence shown here is derived from an EMBL/GenBank/DDBJ whole genome shotgun (WGS) entry which is preliminary data.</text>
</comment>
<sequence>MLRVCVVAALLPAARSGLPPPTVQRAISLAPDRSCGQMHIVFASNVSSPNHCAGLLMPSGFAPESAPYFTYGVSTRACYTCTEHDMQTSYAYPGYAIYRTADVEPAAPPPADERSWWDKYVDSWWLPHPPPSPPSPPPPPPSPSPPPPSPSPPPAPPTSPAPPPLPRPPPPELPYGAMLRNQHCGTYWIFPDKDSMLTANDCAAYAGGTALAPYFCWSAWTHSCYACTQEQVDNRMSASVSGYYIYDTRAFVTVPDSPNPPPSPPPKPPPSPPPPLGSGLLFPGYFCGDIHWPIAVQLRDPADCAAEVVRQFPAEWEAKAKHFSWSKTTQNCYACSAQETFERVRRTESFNIYRTGDYVANMPSAKVRVAGHGCGRLIAKIATSADSCAAAAVAAGSLPFFAWSELSSFCFACAEASEQSAPATGYDIYASEDFPISFEEVKKWLPLIKPLKLWRETERERLGFPQVARRHGAYRAASSALLAASVAVAALAAREWRRPRGGSGESGAQMI</sequence>
<evidence type="ECO:0000256" key="2">
    <source>
        <dbReference type="SAM" id="SignalP"/>
    </source>
</evidence>